<name>A0ABX7Y951_9ACTN</name>
<protein>
    <submittedName>
        <fullName evidence="3">ATP-binding protein</fullName>
    </submittedName>
</protein>
<accession>A0ABX7Y951</accession>
<dbReference type="InterPro" id="IPR041682">
    <property type="entry name" value="AAA_14"/>
</dbReference>
<keyword evidence="3" id="KW-0067">ATP-binding</keyword>
<evidence type="ECO:0000259" key="2">
    <source>
        <dbReference type="Pfam" id="PF13635"/>
    </source>
</evidence>
<dbReference type="RefSeq" id="WP_212326703.1">
    <property type="nucleotide sequence ID" value="NZ_AP024463.1"/>
</dbReference>
<dbReference type="Pfam" id="PF13635">
    <property type="entry name" value="DUF4143"/>
    <property type="match status" value="1"/>
</dbReference>
<organism evidence="3 4">
    <name type="scientific">Arachnia rubra</name>
    <dbReference type="NCBI Taxonomy" id="1547448"/>
    <lineage>
        <taxon>Bacteria</taxon>
        <taxon>Bacillati</taxon>
        <taxon>Actinomycetota</taxon>
        <taxon>Actinomycetes</taxon>
        <taxon>Propionibacteriales</taxon>
        <taxon>Propionibacteriaceae</taxon>
        <taxon>Arachnia</taxon>
    </lineage>
</organism>
<dbReference type="SUPFAM" id="SSF52540">
    <property type="entry name" value="P-loop containing nucleoside triphosphate hydrolases"/>
    <property type="match status" value="1"/>
</dbReference>
<feature type="domain" description="DUF4143" evidence="2">
    <location>
        <begin position="199"/>
        <end position="359"/>
    </location>
</feature>
<dbReference type="Pfam" id="PF13173">
    <property type="entry name" value="AAA_14"/>
    <property type="match status" value="1"/>
</dbReference>
<gene>
    <name evidence="3" type="ORF">J5A65_06250</name>
</gene>
<dbReference type="PANTHER" id="PTHR43566:SF2">
    <property type="entry name" value="DUF4143 DOMAIN-CONTAINING PROTEIN"/>
    <property type="match status" value="1"/>
</dbReference>
<proteinExistence type="predicted"/>
<dbReference type="InterPro" id="IPR025420">
    <property type="entry name" value="DUF4143"/>
</dbReference>
<dbReference type="PANTHER" id="PTHR43566">
    <property type="entry name" value="CONSERVED PROTEIN"/>
    <property type="match status" value="1"/>
</dbReference>
<dbReference type="EMBL" id="CP072384">
    <property type="protein sequence ID" value="QUC09312.1"/>
    <property type="molecule type" value="Genomic_DNA"/>
</dbReference>
<reference evidence="3 4" key="1">
    <citation type="submission" date="2021-03" db="EMBL/GenBank/DDBJ databases">
        <title>Human Oral Microbial Genomes.</title>
        <authorList>
            <person name="Johnston C.D."/>
            <person name="Chen T."/>
            <person name="Dewhirst F.E."/>
        </authorList>
    </citation>
    <scope>NUCLEOTIDE SEQUENCE [LARGE SCALE GENOMIC DNA]</scope>
    <source>
        <strain evidence="3 4">DSMZ 100122</strain>
    </source>
</reference>
<evidence type="ECO:0000313" key="3">
    <source>
        <dbReference type="EMBL" id="QUC09312.1"/>
    </source>
</evidence>
<evidence type="ECO:0000259" key="1">
    <source>
        <dbReference type="Pfam" id="PF13173"/>
    </source>
</evidence>
<dbReference type="InterPro" id="IPR027417">
    <property type="entry name" value="P-loop_NTPase"/>
</dbReference>
<feature type="domain" description="AAA" evidence="1">
    <location>
        <begin position="20"/>
        <end position="137"/>
    </location>
</feature>
<sequence length="412" mass="45512">MELRDRHLGPIAGEVMGTFPAMMLLGARQVGKSTLTHLLDLPQARYMTLDDTATLNSALEDPVGFITSGGTETLVIDELQRCPELLLEIKASIDRDRRPGRFLLTGSADLLRLERTPDSLAGRAILMNLEGFSQGELRRKQDDFITHLETVGPGHSKNSALSRPDYAGILIRGGFPEVQDLSARSRRLWFSSYMSQIVQRDARDTIATNQPERLASILDVIAANQGGELVKSHLASQAELPASTANLYLDALQRLYMIYLLPPWTNNSLKRVTGKPKAGIRDVGLASHLLGTTSERLASTTSPHIGGLLESFVATELMKQQGWSESDFTLGHYRDSLGSEIDIIVEMSDESVWGIEVKATQTLRTDHFKHLKKLKERLGDRCRGGIVLSLYPQNVGMGPGFWGMPVSALWEH</sequence>
<dbReference type="Proteomes" id="UP000678513">
    <property type="component" value="Chromosome"/>
</dbReference>
<keyword evidence="4" id="KW-1185">Reference proteome</keyword>
<dbReference type="GO" id="GO:0005524">
    <property type="term" value="F:ATP binding"/>
    <property type="evidence" value="ECO:0007669"/>
    <property type="project" value="UniProtKB-KW"/>
</dbReference>
<evidence type="ECO:0000313" key="4">
    <source>
        <dbReference type="Proteomes" id="UP000678513"/>
    </source>
</evidence>
<keyword evidence="3" id="KW-0547">Nucleotide-binding</keyword>